<feature type="transmembrane region" description="Helical" evidence="7">
    <location>
        <begin position="213"/>
        <end position="231"/>
    </location>
</feature>
<keyword evidence="6 7" id="KW-0472">Membrane</keyword>
<dbReference type="PRINTS" id="PR01035">
    <property type="entry name" value="TCRTETA"/>
</dbReference>
<feature type="transmembrane region" description="Helical" evidence="7">
    <location>
        <begin position="337"/>
        <end position="362"/>
    </location>
</feature>
<dbReference type="PANTHER" id="PTHR23517:SF3">
    <property type="entry name" value="INTEGRAL MEMBRANE TRANSPORT PROTEIN"/>
    <property type="match status" value="1"/>
</dbReference>
<evidence type="ECO:0000256" key="5">
    <source>
        <dbReference type="ARBA" id="ARBA00022989"/>
    </source>
</evidence>
<proteinExistence type="predicted"/>
<evidence type="ECO:0000256" key="7">
    <source>
        <dbReference type="SAM" id="Phobius"/>
    </source>
</evidence>
<evidence type="ECO:0000256" key="2">
    <source>
        <dbReference type="ARBA" id="ARBA00022448"/>
    </source>
</evidence>
<dbReference type="InterPro" id="IPR036259">
    <property type="entry name" value="MFS_trans_sf"/>
</dbReference>
<keyword evidence="5 7" id="KW-1133">Transmembrane helix</keyword>
<dbReference type="EMBL" id="MPUH01000469">
    <property type="protein sequence ID" value="OMJ79490.1"/>
    <property type="molecule type" value="Genomic_DNA"/>
</dbReference>
<accession>A0A1R2BRV8</accession>
<keyword evidence="3" id="KW-1003">Cell membrane</keyword>
<keyword evidence="10" id="KW-1185">Reference proteome</keyword>
<feature type="transmembrane region" description="Helical" evidence="7">
    <location>
        <begin position="305"/>
        <end position="325"/>
    </location>
</feature>
<sequence length="418" mass="47205">MESDPLIKGYFSSVKDSIVSLHYTPGEFYLTMAMEFFLKCSFNFAGYLLSIFYIEVMGGLVDYLGVKHSYIITSITGLIIFTTIVLIENLIVHATLIITGFAVIAMLTFTSVRKAIILSTDLSNRSQGFSMFNVVLYISTIMFGLFSELLFYLQGVTMDAFKSFFYLFIGFYAISLFLGIFVSKLTRNWTDEKKIYEKGPLEIMREVINEKRFWRLSAVLSVSAIPIGTLYQSGFALPIYMEREIGDTSNYGIIIAVFALLIIILSPILTPLVEYFTIYECLIIGTVILGIAPLVFIFGASYYTIMAYVIITAIGGTIFECRVVDYSGYAGYPGREGIFFSLIAYTYSFGYIVTGIVGGIFLEKYCPEEGDKACWAMWYWIAGVDAIGALLFIVFRKYLEQPMNPHEPDPYIFSSHMH</sequence>
<dbReference type="GO" id="GO:0005886">
    <property type="term" value="C:plasma membrane"/>
    <property type="evidence" value="ECO:0007669"/>
    <property type="project" value="UniProtKB-SubCell"/>
</dbReference>
<dbReference type="InterPro" id="IPR001958">
    <property type="entry name" value="Tet-R_TetA/multi-R_MdtG-like"/>
</dbReference>
<name>A0A1R2BRV8_9CILI</name>
<dbReference type="Pfam" id="PF07690">
    <property type="entry name" value="MFS_1"/>
    <property type="match status" value="1"/>
</dbReference>
<dbReference type="Proteomes" id="UP000187209">
    <property type="component" value="Unassembled WGS sequence"/>
</dbReference>
<feature type="transmembrane region" description="Helical" evidence="7">
    <location>
        <begin position="36"/>
        <end position="56"/>
    </location>
</feature>
<dbReference type="PANTHER" id="PTHR23517">
    <property type="entry name" value="RESISTANCE PROTEIN MDTM, PUTATIVE-RELATED-RELATED"/>
    <property type="match status" value="1"/>
</dbReference>
<dbReference type="GO" id="GO:0022857">
    <property type="term" value="F:transmembrane transporter activity"/>
    <property type="evidence" value="ECO:0007669"/>
    <property type="project" value="InterPro"/>
</dbReference>
<protein>
    <recommendedName>
        <fullName evidence="8">Major facilitator superfamily (MFS) profile domain-containing protein</fullName>
    </recommendedName>
</protein>
<keyword evidence="2" id="KW-0813">Transport</keyword>
<reference evidence="9 10" key="1">
    <citation type="submission" date="2016-11" db="EMBL/GenBank/DDBJ databases">
        <title>The macronuclear genome of Stentor coeruleus: a giant cell with tiny introns.</title>
        <authorList>
            <person name="Slabodnick M."/>
            <person name="Ruby J.G."/>
            <person name="Reiff S.B."/>
            <person name="Swart E.C."/>
            <person name="Gosai S."/>
            <person name="Prabakaran S."/>
            <person name="Witkowska E."/>
            <person name="Larue G.E."/>
            <person name="Fisher S."/>
            <person name="Freeman R.M."/>
            <person name="Gunawardena J."/>
            <person name="Chu W."/>
            <person name="Stover N.A."/>
            <person name="Gregory B.D."/>
            <person name="Nowacki M."/>
            <person name="Derisi J."/>
            <person name="Roy S.W."/>
            <person name="Marshall W.F."/>
            <person name="Sood P."/>
        </authorList>
    </citation>
    <scope>NUCLEOTIDE SEQUENCE [LARGE SCALE GENOMIC DNA]</scope>
    <source>
        <strain evidence="9">WM001</strain>
    </source>
</reference>
<feature type="domain" description="Major facilitator superfamily (MFS) profile" evidence="8">
    <location>
        <begin position="212"/>
        <end position="418"/>
    </location>
</feature>
<evidence type="ECO:0000313" key="9">
    <source>
        <dbReference type="EMBL" id="OMJ79490.1"/>
    </source>
</evidence>
<keyword evidence="4 7" id="KW-0812">Transmembrane</keyword>
<evidence type="ECO:0000256" key="4">
    <source>
        <dbReference type="ARBA" id="ARBA00022692"/>
    </source>
</evidence>
<organism evidence="9 10">
    <name type="scientific">Stentor coeruleus</name>
    <dbReference type="NCBI Taxonomy" id="5963"/>
    <lineage>
        <taxon>Eukaryota</taxon>
        <taxon>Sar</taxon>
        <taxon>Alveolata</taxon>
        <taxon>Ciliophora</taxon>
        <taxon>Postciliodesmatophora</taxon>
        <taxon>Heterotrichea</taxon>
        <taxon>Heterotrichida</taxon>
        <taxon>Stentoridae</taxon>
        <taxon>Stentor</taxon>
    </lineage>
</organism>
<evidence type="ECO:0000259" key="8">
    <source>
        <dbReference type="PROSITE" id="PS50850"/>
    </source>
</evidence>
<feature type="transmembrane region" description="Helical" evidence="7">
    <location>
        <begin position="377"/>
        <end position="395"/>
    </location>
</feature>
<feature type="transmembrane region" description="Helical" evidence="7">
    <location>
        <begin position="93"/>
        <end position="112"/>
    </location>
</feature>
<evidence type="ECO:0000313" key="10">
    <source>
        <dbReference type="Proteomes" id="UP000187209"/>
    </source>
</evidence>
<dbReference type="SUPFAM" id="SSF103473">
    <property type="entry name" value="MFS general substrate transporter"/>
    <property type="match status" value="1"/>
</dbReference>
<dbReference type="Gene3D" id="1.20.1250.20">
    <property type="entry name" value="MFS general substrate transporter like domains"/>
    <property type="match status" value="1"/>
</dbReference>
<comment type="subcellular location">
    <subcellularLocation>
        <location evidence="1">Cell membrane</location>
        <topology evidence="1">Multi-pass membrane protein</topology>
    </subcellularLocation>
</comment>
<evidence type="ECO:0000256" key="1">
    <source>
        <dbReference type="ARBA" id="ARBA00004651"/>
    </source>
</evidence>
<feature type="transmembrane region" description="Helical" evidence="7">
    <location>
        <begin position="276"/>
        <end position="299"/>
    </location>
</feature>
<feature type="transmembrane region" description="Helical" evidence="7">
    <location>
        <begin position="132"/>
        <end position="152"/>
    </location>
</feature>
<evidence type="ECO:0000256" key="3">
    <source>
        <dbReference type="ARBA" id="ARBA00022475"/>
    </source>
</evidence>
<feature type="transmembrane region" description="Helical" evidence="7">
    <location>
        <begin position="251"/>
        <end position="269"/>
    </location>
</feature>
<dbReference type="InterPro" id="IPR050171">
    <property type="entry name" value="MFS_Transporters"/>
</dbReference>
<evidence type="ECO:0000256" key="6">
    <source>
        <dbReference type="ARBA" id="ARBA00023136"/>
    </source>
</evidence>
<dbReference type="InterPro" id="IPR020846">
    <property type="entry name" value="MFS_dom"/>
</dbReference>
<dbReference type="AlphaFoldDB" id="A0A1R2BRV8"/>
<comment type="caution">
    <text evidence="9">The sequence shown here is derived from an EMBL/GenBank/DDBJ whole genome shotgun (WGS) entry which is preliminary data.</text>
</comment>
<dbReference type="PROSITE" id="PS50850">
    <property type="entry name" value="MFS"/>
    <property type="match status" value="1"/>
</dbReference>
<gene>
    <name evidence="9" type="ORF">SteCoe_20500</name>
</gene>
<dbReference type="InterPro" id="IPR011701">
    <property type="entry name" value="MFS"/>
</dbReference>
<feature type="transmembrane region" description="Helical" evidence="7">
    <location>
        <begin position="68"/>
        <end position="87"/>
    </location>
</feature>
<feature type="transmembrane region" description="Helical" evidence="7">
    <location>
        <begin position="164"/>
        <end position="183"/>
    </location>
</feature>